<dbReference type="AlphaFoldDB" id="A0A8T8SJH7"/>
<dbReference type="EMBL" id="LWDF02000908">
    <property type="protein sequence ID" value="KAE8241446.1"/>
    <property type="molecule type" value="Genomic_DNA"/>
</dbReference>
<accession>A0A8T8SJH7</accession>
<evidence type="ECO:0000313" key="3">
    <source>
        <dbReference type="Proteomes" id="UP000077521"/>
    </source>
</evidence>
<keyword evidence="3" id="KW-1185">Reference proteome</keyword>
<keyword evidence="1" id="KW-0175">Coiled coil</keyword>
<evidence type="ECO:0000313" key="2">
    <source>
        <dbReference type="EMBL" id="KAE8241446.1"/>
    </source>
</evidence>
<organism evidence="2 3">
    <name type="scientific">Tilletia indica</name>
    <dbReference type="NCBI Taxonomy" id="43049"/>
    <lineage>
        <taxon>Eukaryota</taxon>
        <taxon>Fungi</taxon>
        <taxon>Dikarya</taxon>
        <taxon>Basidiomycota</taxon>
        <taxon>Ustilaginomycotina</taxon>
        <taxon>Exobasidiomycetes</taxon>
        <taxon>Tilletiales</taxon>
        <taxon>Tilletiaceae</taxon>
        <taxon>Tilletia</taxon>
    </lineage>
</organism>
<gene>
    <name evidence="2" type="ORF">A4X13_0g7415</name>
</gene>
<dbReference type="Proteomes" id="UP000077521">
    <property type="component" value="Unassembled WGS sequence"/>
</dbReference>
<feature type="coiled-coil region" evidence="1">
    <location>
        <begin position="45"/>
        <end position="114"/>
    </location>
</feature>
<protein>
    <submittedName>
        <fullName evidence="2">Uncharacterized protein</fullName>
    </submittedName>
</protein>
<evidence type="ECO:0000256" key="1">
    <source>
        <dbReference type="SAM" id="Coils"/>
    </source>
</evidence>
<reference evidence="2" key="1">
    <citation type="submission" date="2016-04" db="EMBL/GenBank/DDBJ databases">
        <authorList>
            <person name="Nguyen H.D."/>
            <person name="Samba Siva P."/>
            <person name="Cullis J."/>
            <person name="Levesque C.A."/>
            <person name="Hambleton S."/>
        </authorList>
    </citation>
    <scope>NUCLEOTIDE SEQUENCE</scope>
    <source>
        <strain evidence="2">DAOMC 236416</strain>
    </source>
</reference>
<proteinExistence type="predicted"/>
<comment type="caution">
    <text evidence="2">The sequence shown here is derived from an EMBL/GenBank/DDBJ whole genome shotgun (WGS) entry which is preliminary data.</text>
</comment>
<sequence>MTFNHFLSGEAHEERKIAQRRAHITTFQGTADTQHLVIKDLVAQLKDANIKIGLAEEGIKRAEERAVLECKLRVVAEDELHTTVEENKRLLGELSAAKAEVEERDLEIGHLQQEVTEGPRNYGLRTRGGRRSNLEINKNYAERGAGITNFIKFRRSTELLFSRFLVFDGGGARSGK</sequence>
<reference evidence="2" key="2">
    <citation type="journal article" date="2019" name="IMA Fungus">
        <title>Genome sequencing and comparison of five Tilletia species to identify candidate genes for the detection of regulated species infecting wheat.</title>
        <authorList>
            <person name="Nguyen H.D.T."/>
            <person name="Sultana T."/>
            <person name="Kesanakurti P."/>
            <person name="Hambleton S."/>
        </authorList>
    </citation>
    <scope>NUCLEOTIDE SEQUENCE</scope>
    <source>
        <strain evidence="2">DAOMC 236416</strain>
    </source>
</reference>
<name>A0A8T8SJH7_9BASI</name>